<protein>
    <submittedName>
        <fullName evidence="1">Uncharacterized protein</fullName>
    </submittedName>
</protein>
<comment type="caution">
    <text evidence="1">The sequence shown here is derived from an EMBL/GenBank/DDBJ whole genome shotgun (WGS) entry which is preliminary data.</text>
</comment>
<evidence type="ECO:0000313" key="2">
    <source>
        <dbReference type="Proteomes" id="UP001357485"/>
    </source>
</evidence>
<sequence>FGKRTLMTSIGLPKLPLEVPNLPQGFSHLQCGLLKVSLLPSILHLYGVNVKAPIHGFRFKFADYKAQLIMTFLKTPDLGLLLTKRFLGFLASLF</sequence>
<keyword evidence="2" id="KW-1185">Reference proteome</keyword>
<accession>A0ABR0M1Z4</accession>
<reference evidence="1 2" key="1">
    <citation type="submission" date="2023-08" db="EMBL/GenBank/DDBJ databases">
        <title>Black Yeasts Isolated from many extreme environments.</title>
        <authorList>
            <person name="Coleine C."/>
            <person name="Stajich J.E."/>
            <person name="Selbmann L."/>
        </authorList>
    </citation>
    <scope>NUCLEOTIDE SEQUENCE [LARGE SCALE GENOMIC DNA]</scope>
    <source>
        <strain evidence="1 2">CCFEE 536</strain>
    </source>
</reference>
<name>A0ABR0M1Z4_9PEZI</name>
<proteinExistence type="predicted"/>
<organism evidence="1 2">
    <name type="scientific">Cryomyces antarcticus</name>
    <dbReference type="NCBI Taxonomy" id="329879"/>
    <lineage>
        <taxon>Eukaryota</taxon>
        <taxon>Fungi</taxon>
        <taxon>Dikarya</taxon>
        <taxon>Ascomycota</taxon>
        <taxon>Pezizomycotina</taxon>
        <taxon>Dothideomycetes</taxon>
        <taxon>Dothideomycetes incertae sedis</taxon>
        <taxon>Cryomyces</taxon>
    </lineage>
</organism>
<feature type="non-terminal residue" evidence="1">
    <location>
        <position position="1"/>
    </location>
</feature>
<evidence type="ECO:0000313" key="1">
    <source>
        <dbReference type="EMBL" id="KAK5277020.1"/>
    </source>
</evidence>
<dbReference type="Proteomes" id="UP001357485">
    <property type="component" value="Unassembled WGS sequence"/>
</dbReference>
<dbReference type="EMBL" id="JAVRRA010002922">
    <property type="protein sequence ID" value="KAK5277020.1"/>
    <property type="molecule type" value="Genomic_DNA"/>
</dbReference>
<gene>
    <name evidence="1" type="ORF">LTR16_010349</name>
</gene>